<sequence length="30" mass="3701">MVTNQKIEGDKKRIEILEMDELYTYVKKRE</sequence>
<protein>
    <submittedName>
        <fullName evidence="1">Uncharacterized protein</fullName>
    </submittedName>
</protein>
<keyword evidence="2" id="KW-1185">Reference proteome</keyword>
<evidence type="ECO:0000313" key="2">
    <source>
        <dbReference type="Proteomes" id="UP001327219"/>
    </source>
</evidence>
<organism evidence="1 2">
    <name type="scientific">Candidatus Bandiella euplotis</name>
    <dbReference type="NCBI Taxonomy" id="1664265"/>
    <lineage>
        <taxon>Bacteria</taxon>
        <taxon>Pseudomonadati</taxon>
        <taxon>Pseudomonadota</taxon>
        <taxon>Alphaproteobacteria</taxon>
        <taxon>Rickettsiales</taxon>
        <taxon>Candidatus Midichloriaceae</taxon>
        <taxon>Candidatus Bandiella</taxon>
    </lineage>
</organism>
<name>A0ABZ0UPV7_9RICK</name>
<dbReference type="Proteomes" id="UP001327219">
    <property type="component" value="Chromosome"/>
</dbReference>
<reference evidence="1 2" key="1">
    <citation type="submission" date="2022-11" db="EMBL/GenBank/DDBJ databases">
        <title>Host association and intracellularity evolved multiple times independently in the Rickettsiales.</title>
        <authorList>
            <person name="Castelli M."/>
            <person name="Nardi T."/>
            <person name="Gammuto L."/>
            <person name="Bellinzona G."/>
            <person name="Sabaneyeva E."/>
            <person name="Potekhin A."/>
            <person name="Serra V."/>
            <person name="Petroni G."/>
            <person name="Sassera D."/>
        </authorList>
    </citation>
    <scope>NUCLEOTIDE SEQUENCE [LARGE SCALE GENOMIC DNA]</scope>
    <source>
        <strain evidence="1 2">NDG2</strain>
    </source>
</reference>
<accession>A0ABZ0UPV7</accession>
<gene>
    <name evidence="1" type="ORF">Bandiella_01439</name>
</gene>
<dbReference type="EMBL" id="CP110820">
    <property type="protein sequence ID" value="WPX97291.1"/>
    <property type="molecule type" value="Genomic_DNA"/>
</dbReference>
<evidence type="ECO:0000313" key="1">
    <source>
        <dbReference type="EMBL" id="WPX97291.1"/>
    </source>
</evidence>
<proteinExistence type="predicted"/>